<feature type="region of interest" description="Disordered" evidence="4">
    <location>
        <begin position="1758"/>
        <end position="1799"/>
    </location>
</feature>
<evidence type="ECO:0000313" key="6">
    <source>
        <dbReference type="Ensembl" id="ENSENLP00000047872.1"/>
    </source>
</evidence>
<feature type="compositionally biased region" description="Polar residues" evidence="4">
    <location>
        <begin position="1042"/>
        <end position="1052"/>
    </location>
</feature>
<feature type="region of interest" description="Disordered" evidence="4">
    <location>
        <begin position="1570"/>
        <end position="1599"/>
    </location>
</feature>
<feature type="compositionally biased region" description="Basic and acidic residues" evidence="4">
    <location>
        <begin position="3772"/>
        <end position="3784"/>
    </location>
</feature>
<proteinExistence type="inferred from homology"/>
<dbReference type="CDD" id="cd14306">
    <property type="entry name" value="UBA_VP13D"/>
    <property type="match status" value="1"/>
</dbReference>
<keyword evidence="2" id="KW-0813">Transport</keyword>
<name>A0A665WW62_ECHNA</name>
<dbReference type="PANTHER" id="PTHR16166">
    <property type="entry name" value="VACUOLAR PROTEIN SORTING-ASSOCIATED PROTEIN VPS13"/>
    <property type="match status" value="1"/>
</dbReference>
<dbReference type="InterPro" id="IPR041969">
    <property type="entry name" value="VP13D_UBA"/>
</dbReference>
<dbReference type="SUPFAM" id="SSF46934">
    <property type="entry name" value="UBA-like"/>
    <property type="match status" value="1"/>
</dbReference>
<organism evidence="6 7">
    <name type="scientific">Echeneis naucrates</name>
    <name type="common">Live sharksucker</name>
    <dbReference type="NCBI Taxonomy" id="173247"/>
    <lineage>
        <taxon>Eukaryota</taxon>
        <taxon>Metazoa</taxon>
        <taxon>Chordata</taxon>
        <taxon>Craniata</taxon>
        <taxon>Vertebrata</taxon>
        <taxon>Euteleostomi</taxon>
        <taxon>Actinopterygii</taxon>
        <taxon>Neopterygii</taxon>
        <taxon>Teleostei</taxon>
        <taxon>Neoteleostei</taxon>
        <taxon>Acanthomorphata</taxon>
        <taxon>Carangaria</taxon>
        <taxon>Carangiformes</taxon>
        <taxon>Echeneidae</taxon>
        <taxon>Echeneis</taxon>
    </lineage>
</organism>
<dbReference type="Pfam" id="PF25036">
    <property type="entry name" value="VPS13_VAB"/>
    <property type="match status" value="1"/>
</dbReference>
<evidence type="ECO:0000256" key="1">
    <source>
        <dbReference type="ARBA" id="ARBA00006545"/>
    </source>
</evidence>
<dbReference type="PROSITE" id="PS50231">
    <property type="entry name" value="RICIN_B_LECTIN"/>
    <property type="match status" value="1"/>
</dbReference>
<keyword evidence="7" id="KW-1185">Reference proteome</keyword>
<dbReference type="GO" id="GO:0007005">
    <property type="term" value="P:mitochondrion organization"/>
    <property type="evidence" value="ECO:0007669"/>
    <property type="project" value="TreeGrafter"/>
</dbReference>
<gene>
    <name evidence="6" type="primary">vps13d</name>
</gene>
<keyword evidence="3" id="KW-0445">Lipid transport</keyword>
<dbReference type="GO" id="GO:0006869">
    <property type="term" value="P:lipid transport"/>
    <property type="evidence" value="ECO:0007669"/>
    <property type="project" value="UniProtKB-KW"/>
</dbReference>
<dbReference type="InterPro" id="IPR009060">
    <property type="entry name" value="UBA-like_sf"/>
</dbReference>
<feature type="domain" description="UBA" evidence="5">
    <location>
        <begin position="2632"/>
        <end position="2672"/>
    </location>
</feature>
<feature type="compositionally biased region" description="Pro residues" evidence="4">
    <location>
        <begin position="1576"/>
        <end position="1586"/>
    </location>
</feature>
<dbReference type="GO" id="GO:0006623">
    <property type="term" value="P:protein targeting to vacuole"/>
    <property type="evidence" value="ECO:0007669"/>
    <property type="project" value="TreeGrafter"/>
</dbReference>
<feature type="region of interest" description="Disordered" evidence="4">
    <location>
        <begin position="744"/>
        <end position="779"/>
    </location>
</feature>
<feature type="region of interest" description="Disordered" evidence="4">
    <location>
        <begin position="3763"/>
        <end position="3784"/>
    </location>
</feature>
<dbReference type="Pfam" id="PF12624">
    <property type="entry name" value="VPS13_N"/>
    <property type="match status" value="1"/>
</dbReference>
<reference evidence="6" key="1">
    <citation type="submission" date="2021-04" db="EMBL/GenBank/DDBJ databases">
        <authorList>
            <consortium name="Wellcome Sanger Institute Data Sharing"/>
        </authorList>
    </citation>
    <scope>NUCLEOTIDE SEQUENCE [LARGE SCALE GENOMIC DNA]</scope>
</reference>
<evidence type="ECO:0000256" key="2">
    <source>
        <dbReference type="ARBA" id="ARBA00022448"/>
    </source>
</evidence>
<dbReference type="PROSITE" id="PS50030">
    <property type="entry name" value="UBA"/>
    <property type="match status" value="1"/>
</dbReference>
<comment type="similarity">
    <text evidence="1">Belongs to the VPS13 family.</text>
</comment>
<accession>A0A665WW62</accession>
<dbReference type="InterPro" id="IPR026854">
    <property type="entry name" value="VPS13_N"/>
</dbReference>
<feature type="compositionally biased region" description="Pro residues" evidence="4">
    <location>
        <begin position="765"/>
        <end position="774"/>
    </location>
</feature>
<feature type="region of interest" description="Disordered" evidence="4">
    <location>
        <begin position="2602"/>
        <end position="2623"/>
    </location>
</feature>
<reference evidence="6" key="2">
    <citation type="submission" date="2025-08" db="UniProtKB">
        <authorList>
            <consortium name="Ensembl"/>
        </authorList>
    </citation>
    <scope>IDENTIFICATION</scope>
</reference>
<dbReference type="InterPro" id="IPR056747">
    <property type="entry name" value="VPS13-like_M"/>
</dbReference>
<dbReference type="InterPro" id="IPR026847">
    <property type="entry name" value="VPS13"/>
</dbReference>
<dbReference type="OMA" id="IEFVMDQ"/>
<reference evidence="6" key="3">
    <citation type="submission" date="2025-09" db="UniProtKB">
        <authorList>
            <consortium name="Ensembl"/>
        </authorList>
    </citation>
    <scope>IDENTIFICATION</scope>
</reference>
<evidence type="ECO:0000259" key="5">
    <source>
        <dbReference type="PROSITE" id="PS50030"/>
    </source>
</evidence>
<dbReference type="InterPro" id="IPR009543">
    <property type="entry name" value="VPS13_VAB"/>
</dbReference>
<evidence type="ECO:0000256" key="3">
    <source>
        <dbReference type="ARBA" id="ARBA00023055"/>
    </source>
</evidence>
<evidence type="ECO:0000256" key="4">
    <source>
        <dbReference type="SAM" id="MobiDB-lite"/>
    </source>
</evidence>
<feature type="region of interest" description="Disordered" evidence="4">
    <location>
        <begin position="1038"/>
        <end position="1071"/>
    </location>
</feature>
<dbReference type="Proteomes" id="UP000472264">
    <property type="component" value="Chromosome 7"/>
</dbReference>
<feature type="compositionally biased region" description="Low complexity" evidence="4">
    <location>
        <begin position="2602"/>
        <end position="2619"/>
    </location>
</feature>
<dbReference type="Pfam" id="PF25033">
    <property type="entry name" value="VPS13_M"/>
    <property type="match status" value="1"/>
</dbReference>
<dbReference type="CDD" id="cd23453">
    <property type="entry name" value="beta-trefoil_Ricin_VPS13D"/>
    <property type="match status" value="1"/>
</dbReference>
<dbReference type="Gene3D" id="1.10.8.10">
    <property type="entry name" value="DNA helicase RuvA subunit, C-terminal domain"/>
    <property type="match status" value="1"/>
</dbReference>
<dbReference type="Ensembl" id="ENSENLT00000049018.1">
    <property type="protein sequence ID" value="ENSENLP00000047872.1"/>
    <property type="gene ID" value="ENSENLG00000018430.1"/>
</dbReference>
<dbReference type="PANTHER" id="PTHR16166:SF141">
    <property type="entry name" value="INTERMEMBRANE LIPID TRANSFER PROTEIN VPS13D"/>
    <property type="match status" value="1"/>
</dbReference>
<dbReference type="GO" id="GO:0045053">
    <property type="term" value="P:protein retention in Golgi apparatus"/>
    <property type="evidence" value="ECO:0007669"/>
    <property type="project" value="TreeGrafter"/>
</dbReference>
<sequence length="4351" mass="488045">MLEGLAAWVLNTYLGKYVSNLNTDQLSIALLKGAVELENLPLRKDALREFDLPFEVKAGFIGKITLQIPFYRPHSDPWVISMSQLNLIIGPTQLQDYDGETEREEERQRKKRLLKALEDKFKSECEQRGESYWYSVTASVVTRIVENIELKIQDVHLRFEDDFSNPEKPFSFGVCINNISAQNPSKESVMKSLRQKQLEIKDFCVYWDTECEMLGQLPTNQIQDAMTGCMQSREHQYIFEPVCASVLLRRNASKEPLRSRSTPRIEGQVQLEPMSLRLSQVQYQQIMAFLKELDRREREMLYRKWRPKVPISGNCQQWWMFAIQANLSEIREQRQRSNWDFALQRARDAQSYTSLYFRRLRAVPLSAQEESELERVEEEQTLEELQSLREIVFDWVQKQEEIAEIVREPSSGLQPLSPTTSIPKSRSSGMIQYLQSWFPGWGGWYGDSEDPSRPEELLPSPSSWDILAETEDLFDPLEDSHTLNTFTRRDHLFARLEFLLEKGGVTLYHQDKRGDVLHESGVIQLEFSGVKVMVDSLPRSESSLLSVKLGRLFLRDLTTQDTIFPVLVSPKTDNVVNTNQPPGQSSSSTFGSSAECLSSPVFEMIYERNPPRCKFERRLEVSTSPLNIIYNPEAIKKVAEFFYKGRVHTSGFGYQSELELRVAEAARRQYNKLKIQTKAEIRQTIDQLLVGEFIENSKRWTMKLDICAPQVIFPDDFQSGDPMLVVVDLGRILLTNSQDDNKASLKTTQLNKEDMSDEEYQTPLATPPESPPPELNDFPVKEQLKSPELPNLISHEITHTYSRKLYEKYSLSFKDLQIMVGHYKDSWKHLQESEVGPTHVVEKFNVLLQLEQRLRYTSDPQLPGAVLSGALPDLKVHINLEKMTALRSCLARLTSPAVSKGDQSQERGPNIRSPDPLTLRHDKIFRREDSSWKLQGSAKNLTQSVMTLEQHTREVLVESRLLLAEFNINYMQLGVESDGRYISVLKVFGTNAHFVKRPYDAEVSLTVHGLLLVDTLQTYGSDFDLLLASHKHLSFDIPTGSLRESQPSSPVSSPDGRSPKHQDHHSESASCMPVDRISPLTHLFKDQEALIKLEYQFVSSDCPSMNLDSSLQVTSMQVNNLDIILNPETMVELLKFLQKSFPKEDTTLTSSAQYTAQPHPEPEGGTYQATYDQNKELTVEIHRLNLLLLRTVSVGSVLVAEKKGLKIATASITGTKVNVSMGSRLDITGSLGSMQLVDLTQEGGRSQFVVSIGSVEDKSLGVLTFNPDTEGSPLEALNFRLLEKTEGDCSLQLQMASLHYNHSAKFLKELSLSANEVEDNFRSMLKSAATKVSTVLATKTAEYSGMVSLFETPSRRTRTQSHSWAYPFEDEEDVLMEEPESTLDTFLVKLTLNISIDSPVVSIPRKPGHPELLVGHLGSITIQNFVAGQDSDRERLQVSVKDIRLYSLNMSHLLLKRQAKEDTAVPLTPSHNWSIIWDEPQFTRHDFFESLSQGKAFHILKDTTMKFTLEKVPVDADTTRFTFLTTDEPCRSTGLLRIEGKFVNPVQVFLCKSVYEQVLQTLDNLSFIEEQRITPSRPPTPPPPTPSSTRTHRFPDPQGGLFARDPPHISFSHSTFSSPLPLQSHKPALHSPTFTQLKMTLLVEELQVQLSADLTQGSQGLVSLRFQDLEGEFTRDHPYLLAVQLVLRSLLMEDLLEQNPESKYKHLMVSHGAPKPCSPKEYLSQSCPSASNVLYPEMPRSLPAHMEEAQNVFQFYQRHPGTPSASSRKSKRDPDCPSTPPPSPTYHTPTSQPPPNFDDSLVHVNVLLVDQNHPEFKTRYGSVGRSVDIDFNCLDVLITLQTWVVILDFFGIGSTANNHAVKAPTHQSVPGQPLYERDINEEDVKDSVNTKMDLKVHSLSLVLNKKLNELARANVSKLSAHLKMLDGNLELQGTLGSLSLSDLTPHGDLYRERFTTRGGEALNFNIHKFGQPDPNLERECDIKVFLQMASVQYVHTQRFQAEVVAFVQHFTQLQDVLGRQRAAMEGQTVRYRPQRASRVLLDIEAGAPVILIPESSRSPKVIVANLGQLRVQNRFCPVGTHGTISLRDKVEKLTMAHAFFPSLVSHVAHSSTCHPFFYSSLMKLFIGHSTANCCVSPSEDHICLLDCIELDLQEMDIFAAERLPFQPWESSGKPPESDLIFPSFSLRRTGNNLLKECCRLKLKVERNLDKELSHAVPDMSIHGTLSSVHCCLNLEHYHLIRALLENNLGEPVEEFLRPYNLQDPSSYTVLSGDVYSNLSFLVDMMNVSLELLDSPKPNEDKYSLARFDFMKSKLLFESFSNGSKSVNLVSHSLLAYDTRCNGRNKQTGRTDGAKHNVFDCILQPSKTGTNRASLQLELHYRSTRDSSSFTVVLNNLRVFLIFDWLQLVRDFLHTPGEKATSSAEGDWPTNNSTDSATISFTTSGAIMPKTVKSGVVTKRSTVPVTQDRCLEIKINITGTEFVVVEDSSCLDTNAVILKGTTVLTYKPRLLDRPFSGSLSGIEVFSCRLGSEQETALSIIDPVNVQVELCGSPTYQSSSGLLDAFNVEDIPPLLEVQFPALDIRLSYNDIQLFLAIAKSIPTSSDPVPPDTSTTPNSEPTTTHKDYVRQKTGGVSEGQLTHLQGLGFRKEDCKRALIHCKGHLDQAATWLLENAENMADLSRTRVGSGSSGHSASLSGVEVRAESVCICFIDDCLDCDIPLAELTFSRLYVLQRIGSTQEGNASFTLSGDYYNRELSGWEPFIEPWPCFLSWQQQAAGRLHPPRLKMGIRAKQRLDVNITSVLLEQYKTTKSSWMADYCNEEEQSTLSSPSIPWMGSSVDPPNLGLSEYAKMSKRRQPFVPYALCNHTGCTMWFATLTTTPTRVALSHSSSADSISDFHGPGTDDTHNVSQWREVLPGEEIPFEFEAREKLRHRHTHELKLHQLLIRVCGWEQVKPVSVDKVGIFFRYAAPDRNNSSNTVGSPISRTNIIHPHVYFSALPPVRVVFSIKMEGSARKVITVRSAFMVKNQLDVPMEVRLDSPSAPDKPVVLPAILPGQALAVPLHLTSWRLQARPKGLGVFFCKVPIHWTSVERQGEISSSKRECQSADFDDTHKHNFRFCVVIKKENYPEQQPAKRVSGSMKQIYRQPGHTIYLLPTMVLANLLPCDLNYYIKGTPIKGSLKPGKEAILHAADTSQNMELGVLLENFPVCKELLIPHGTQNYVVRMRLYDTNKRLLCLTIRIILRAQGALKILISAPYQLINKTGLPLIFRQDNVKADAAGQFEEHELARSLSPLLFCYTDKEQPAMCTMRIGKGIHPDGVPGWCQGFSLDGGSGVRAVKVIQHGNRPGLIYNIGISVRKGKGRYRDTHIVTFAPRYLLDNRSTHKLAFAQREFARGKGTANPEAYISTLPGSSVVFHWPRNDYDQLLCVRLMDTPNCTWSGGFEVNKPKSFHVNMRDTLGNCFFLRTEITLKGATYQISFTDADQLPPPFRIDNMSEVPIQFWQHGVADMRLHTEVKAGSVLDYACDEPTLSPYLTLTVKGAGSSEVTADMNFFREYNKLYYENFIYIAATHTFSQNAEKRPVGKKHLLSCAELVLDVDTKTQRVILKKKEPGKRSQLWRMTGTGMLCHEGSSPPQSKPAQPCPLDSSLVMDIAGLAAVSDNSFEPLMLRRPDSRRSTTQTWYFSSGMLTCGLPRLVVQVKGGVTGLYDGVEVVLGPDSGLMAPGPEQQFINQKMRPGSGVLSVQVLPEGPTRVLQISDFNQRRMNRSSPSTEHDKSKEHIKKKEPEQELEILVNLDEGLGVSLINKVPEELVFTTLSGISVHFTRTTANEVLELSIQNIQVDNQLLGTTQPVMLCVTPSSSDSSASDNSPALQVNSVKVPSNLVFTDLFKHLMVTAQRFTVIIEEKLLLKLLSFFGYGQTEAELEKLDENLHEKPNEDAGSSKRYYFENLKISLPQVKLSVLTSHKLPPDLKALKGTLGFPLVRFEDAVINMYPFTRVHPYETQEIIINDILKHFREELISQAAQILGSVDFLGNPMGLLNDVTEGVSELIKYGNVGGLIRNVTHGVSNSAAKFAGTLSDGLGKTMDNRHQSEREYIRYHGATSGEHLVAGIHGLAHGIIGGMTSIITSTVEGVKTEGGVSGFFSGLGKGLVGTVTKPVAGALDFASETAQTVRDMASLSNHRLSVQRVRKPRCCKGPQGLLPRYSATQADGQEQLFRLTDNIHSEFFIAVEPIDSYCVLISSKVVYFLKPGDNVDREAIFLEVKYDDLYHCLVSKDHGKVYVQLTKKAETTGSGVAIPGPSHQKPMVHVKSESLAIKISQEINYAKSLYYEQQLMLPASENEDYLLLES</sequence>
<dbReference type="InParanoid" id="A0A665WW62"/>
<protein>
    <submittedName>
        <fullName evidence="6">Vacuolar protein sorting 13 homolog D</fullName>
    </submittedName>
</protein>
<evidence type="ECO:0000313" key="7">
    <source>
        <dbReference type="Proteomes" id="UP000472264"/>
    </source>
</evidence>
<feature type="compositionally biased region" description="Basic and acidic residues" evidence="4">
    <location>
        <begin position="1057"/>
        <end position="1067"/>
    </location>
</feature>
<dbReference type="InterPro" id="IPR015940">
    <property type="entry name" value="UBA"/>
</dbReference>